<keyword evidence="3" id="KW-1185">Reference proteome</keyword>
<dbReference type="Proteomes" id="UP001168098">
    <property type="component" value="Unassembled WGS sequence"/>
</dbReference>
<evidence type="ECO:0000256" key="1">
    <source>
        <dbReference type="SAM" id="MobiDB-lite"/>
    </source>
</evidence>
<feature type="region of interest" description="Disordered" evidence="1">
    <location>
        <begin position="1"/>
        <end position="93"/>
    </location>
</feature>
<name>A0AA38YI72_VITRO</name>
<reference evidence="2 3" key="1">
    <citation type="journal article" date="2023" name="BMC Biotechnol.">
        <title>Vitis rotundifolia cv Carlos genome sequencing.</title>
        <authorList>
            <person name="Huff M."/>
            <person name="Hulse-Kemp A."/>
            <person name="Scheffler B."/>
            <person name="Youngblood R."/>
            <person name="Simpson S."/>
            <person name="Babiker E."/>
            <person name="Staton M."/>
        </authorList>
    </citation>
    <scope>NUCLEOTIDE SEQUENCE [LARGE SCALE GENOMIC DNA]</scope>
    <source>
        <tissue evidence="2">Leaf</tissue>
    </source>
</reference>
<gene>
    <name evidence="2" type="ORF">PVL29_027093</name>
</gene>
<protein>
    <submittedName>
        <fullName evidence="2">Uncharacterized protein</fullName>
    </submittedName>
</protein>
<dbReference type="PANTHER" id="PTHR35167">
    <property type="entry name" value="OS05G0216466 PROTEIN"/>
    <property type="match status" value="1"/>
</dbReference>
<feature type="compositionally biased region" description="Basic and acidic residues" evidence="1">
    <location>
        <begin position="45"/>
        <end position="54"/>
    </location>
</feature>
<accession>A0AA38YI72</accession>
<feature type="compositionally biased region" description="Low complexity" evidence="1">
    <location>
        <begin position="1"/>
        <end position="17"/>
    </location>
</feature>
<dbReference type="EMBL" id="JARBHA010000020">
    <property type="protein sequence ID" value="KAJ9670939.1"/>
    <property type="molecule type" value="Genomic_DNA"/>
</dbReference>
<evidence type="ECO:0000313" key="2">
    <source>
        <dbReference type="EMBL" id="KAJ9670939.1"/>
    </source>
</evidence>
<dbReference type="AlphaFoldDB" id="A0AA38YI72"/>
<evidence type="ECO:0000313" key="3">
    <source>
        <dbReference type="Proteomes" id="UP001168098"/>
    </source>
</evidence>
<organism evidence="2 3">
    <name type="scientific">Vitis rotundifolia</name>
    <name type="common">Muscadine grape</name>
    <dbReference type="NCBI Taxonomy" id="103349"/>
    <lineage>
        <taxon>Eukaryota</taxon>
        <taxon>Viridiplantae</taxon>
        <taxon>Streptophyta</taxon>
        <taxon>Embryophyta</taxon>
        <taxon>Tracheophyta</taxon>
        <taxon>Spermatophyta</taxon>
        <taxon>Magnoliopsida</taxon>
        <taxon>eudicotyledons</taxon>
        <taxon>Gunneridae</taxon>
        <taxon>Pentapetalae</taxon>
        <taxon>rosids</taxon>
        <taxon>Vitales</taxon>
        <taxon>Vitaceae</taxon>
        <taxon>Viteae</taxon>
        <taxon>Vitis</taxon>
    </lineage>
</organism>
<sequence length="115" mass="13189">MAEPSSLSSSCFSSQRSETQKGFTDPEMAAAQQLMQLSGDEEDNDCKSKNKGNPDGEEEELEQNQSEITSAKIEEIFGREEEEEEKQLRPRKRRFRSLVHIYMTTKPVNVKKVRC</sequence>
<dbReference type="PANTHER" id="PTHR35167:SF12">
    <property type="match status" value="1"/>
</dbReference>
<comment type="caution">
    <text evidence="2">The sequence shown here is derived from an EMBL/GenBank/DDBJ whole genome shotgun (WGS) entry which is preliminary data.</text>
</comment>
<proteinExistence type="predicted"/>